<dbReference type="InterPro" id="IPR022775">
    <property type="entry name" value="AP_mu_sigma_su"/>
</dbReference>
<gene>
    <name evidence="14" type="primary">ret3</name>
    <name evidence="14" type="ORF">DNF11_3195</name>
</gene>
<dbReference type="Gene3D" id="3.30.450.60">
    <property type="match status" value="1"/>
</dbReference>
<name>A0A3G2S7S5_MALR7</name>
<keyword evidence="5 12" id="KW-0963">Cytoplasm</keyword>
<keyword evidence="7 12" id="KW-0653">Protein transport</keyword>
<evidence type="ECO:0000256" key="7">
    <source>
        <dbReference type="ARBA" id="ARBA00022927"/>
    </source>
</evidence>
<dbReference type="FunFam" id="3.30.450.60:FF:000013">
    <property type="entry name" value="Coatomer subunit zeta"/>
    <property type="match status" value="1"/>
</dbReference>
<dbReference type="Pfam" id="PF01217">
    <property type="entry name" value="Clat_adaptor_s"/>
    <property type="match status" value="1"/>
</dbReference>
<dbReference type="GO" id="GO:0006891">
    <property type="term" value="P:intra-Golgi vesicle-mediated transport"/>
    <property type="evidence" value="ECO:0007669"/>
    <property type="project" value="TreeGrafter"/>
</dbReference>
<evidence type="ECO:0000256" key="4">
    <source>
        <dbReference type="ARBA" id="ARBA00022448"/>
    </source>
</evidence>
<evidence type="ECO:0000313" key="15">
    <source>
        <dbReference type="Proteomes" id="UP000269793"/>
    </source>
</evidence>
<comment type="subcellular location">
    <subcellularLocation>
        <location evidence="12">Cytoplasm</location>
    </subcellularLocation>
    <subcellularLocation>
        <location evidence="1 12">Golgi apparatus membrane</location>
        <topology evidence="1 12">Peripheral membrane protein</topology>
        <orientation evidence="1 12">Cytoplasmic side</orientation>
    </subcellularLocation>
    <subcellularLocation>
        <location evidence="12">Cytoplasmic vesicle</location>
        <location evidence="12">COPI-coated vesicle membrane</location>
        <topology evidence="12">Peripheral membrane protein</topology>
        <orientation evidence="12">Cytoplasmic side</orientation>
    </subcellularLocation>
</comment>
<keyword evidence="4 12" id="KW-0813">Transport</keyword>
<keyword evidence="9 12" id="KW-0472">Membrane</keyword>
<comment type="similarity">
    <text evidence="2 12">Belongs to the adaptor complexes small subunit family.</text>
</comment>
<organism evidence="14 15">
    <name type="scientific">Malassezia restricta (strain ATCC 96810 / NBRC 103918 / CBS 7877)</name>
    <name type="common">Seborrheic dermatitis infection agent</name>
    <dbReference type="NCBI Taxonomy" id="425264"/>
    <lineage>
        <taxon>Eukaryota</taxon>
        <taxon>Fungi</taxon>
        <taxon>Dikarya</taxon>
        <taxon>Basidiomycota</taxon>
        <taxon>Ustilaginomycotina</taxon>
        <taxon>Malasseziomycetes</taxon>
        <taxon>Malasseziales</taxon>
        <taxon>Malasseziaceae</taxon>
        <taxon>Malassezia</taxon>
    </lineage>
</organism>
<dbReference type="VEuPathDB" id="FungiDB:DNF11_3195"/>
<keyword evidence="8 12" id="KW-0333">Golgi apparatus</keyword>
<keyword evidence="15" id="KW-1185">Reference proteome</keyword>
<dbReference type="OrthoDB" id="10249988at2759"/>
<evidence type="ECO:0000256" key="6">
    <source>
        <dbReference type="ARBA" id="ARBA00022892"/>
    </source>
</evidence>
<protein>
    <recommendedName>
        <fullName evidence="12">Coatomer subunit zeta</fullName>
    </recommendedName>
</protein>
<dbReference type="GO" id="GO:0006890">
    <property type="term" value="P:retrograde vesicle-mediated transport, Golgi to endoplasmic reticulum"/>
    <property type="evidence" value="ECO:0007669"/>
    <property type="project" value="UniProtKB-UniRule"/>
</dbReference>
<evidence type="ECO:0000256" key="2">
    <source>
        <dbReference type="ARBA" id="ARBA00006972"/>
    </source>
</evidence>
<keyword evidence="6 12" id="KW-0931">ER-Golgi transport</keyword>
<dbReference type="EMBL" id="CP033153">
    <property type="protein sequence ID" value="AYO44145.1"/>
    <property type="molecule type" value="Genomic_DNA"/>
</dbReference>
<comment type="subunit">
    <text evidence="3 12">Oligomeric complex that consists of at least the alpha, beta, beta', gamma, delta, epsilon and zeta subunits.</text>
</comment>
<proteinExistence type="inferred from homology"/>
<evidence type="ECO:0000256" key="8">
    <source>
        <dbReference type="ARBA" id="ARBA00023034"/>
    </source>
</evidence>
<dbReference type="PANTHER" id="PTHR11043:SF0">
    <property type="entry name" value="COATOMER SUBUNIT ZETA"/>
    <property type="match status" value="1"/>
</dbReference>
<evidence type="ECO:0000259" key="13">
    <source>
        <dbReference type="Pfam" id="PF01217"/>
    </source>
</evidence>
<evidence type="ECO:0000256" key="9">
    <source>
        <dbReference type="ARBA" id="ARBA00023136"/>
    </source>
</evidence>
<dbReference type="InterPro" id="IPR039652">
    <property type="entry name" value="Coatomer_zeta"/>
</dbReference>
<dbReference type="AlphaFoldDB" id="A0A3G2S7S5"/>
<dbReference type="Proteomes" id="UP000269793">
    <property type="component" value="Chromosome VI"/>
</dbReference>
<dbReference type="GO" id="GO:0030126">
    <property type="term" value="C:COPI vesicle coat"/>
    <property type="evidence" value="ECO:0007669"/>
    <property type="project" value="UniProtKB-UniRule"/>
</dbReference>
<dbReference type="GO" id="GO:0000139">
    <property type="term" value="C:Golgi membrane"/>
    <property type="evidence" value="ECO:0007669"/>
    <property type="project" value="UniProtKB-SubCell"/>
</dbReference>
<dbReference type="InterPro" id="IPR011012">
    <property type="entry name" value="Longin-like_dom_sf"/>
</dbReference>
<evidence type="ECO:0000256" key="1">
    <source>
        <dbReference type="ARBA" id="ARBA00004255"/>
    </source>
</evidence>
<comment type="function">
    <text evidence="11">The coatomer is a cytosolic protein complex that binds to dilysine motifs and reversibly associates with Golgi non-clathrin-coated vesicles, which further mediate biosynthetic protein transport from the ER, via the Golgi up to the trans Golgi network. Coatomer complex is required for budding from Golgi membranes, and is essential for the retrograde Golgi-to-ER transport of dilysine-tagged proteins. The zeta subunit may be involved in regulating the coat assembly and, hence, the rate of biosynthetic protein transport due to its association-dissociation properties with the coatomer complex.</text>
</comment>
<evidence type="ECO:0000256" key="3">
    <source>
        <dbReference type="ARBA" id="ARBA00011775"/>
    </source>
</evidence>
<accession>A0A3G2S7S5</accession>
<evidence type="ECO:0000256" key="12">
    <source>
        <dbReference type="RuleBase" id="RU366053"/>
    </source>
</evidence>
<feature type="domain" description="AP complex mu/sigma subunit" evidence="13">
    <location>
        <begin position="59"/>
        <end position="171"/>
    </location>
</feature>
<evidence type="ECO:0000313" key="14">
    <source>
        <dbReference type="EMBL" id="AYO44145.1"/>
    </source>
</evidence>
<evidence type="ECO:0000256" key="10">
    <source>
        <dbReference type="ARBA" id="ARBA00023329"/>
    </source>
</evidence>
<evidence type="ECO:0000256" key="5">
    <source>
        <dbReference type="ARBA" id="ARBA00022490"/>
    </source>
</evidence>
<dbReference type="SUPFAM" id="SSF64356">
    <property type="entry name" value="SNARE-like"/>
    <property type="match status" value="1"/>
</dbReference>
<dbReference type="GO" id="GO:0006886">
    <property type="term" value="P:intracellular protein transport"/>
    <property type="evidence" value="ECO:0007669"/>
    <property type="project" value="TreeGrafter"/>
</dbReference>
<sequence>MPAGALNLTLYTTQAVVLLDAEGHRLYAKYFEPLAAKDAPAPPTMAPGLAPLVARNPFPTLKQQQKFEQSIWDKARRASGDLFQYEGHLVLFKASYDVYLFVIAPDRENELMIHSFLQSLYDTLTILLQSQMDKRTVLDNLDLVTIAIDESVDDGIILETDSAAIANRVTRTRPDTIEVQLNEQTIMNAYSNFRDKVVQRLGSL</sequence>
<keyword evidence="10 12" id="KW-0968">Cytoplasmic vesicle</keyword>
<reference evidence="14 15" key="1">
    <citation type="submission" date="2018-10" db="EMBL/GenBank/DDBJ databases">
        <title>Complete genome sequence of Malassezia restricta CBS 7877.</title>
        <authorList>
            <person name="Morand S.C."/>
            <person name="Bertignac M."/>
            <person name="Iltis A."/>
            <person name="Kolder I."/>
            <person name="Pirovano W."/>
            <person name="Jourdain R."/>
            <person name="Clavaud C."/>
        </authorList>
    </citation>
    <scope>NUCLEOTIDE SEQUENCE [LARGE SCALE GENOMIC DNA]</scope>
    <source>
        <strain evidence="14 15">CBS 7877</strain>
    </source>
</reference>
<evidence type="ECO:0000256" key="11">
    <source>
        <dbReference type="ARBA" id="ARBA00045555"/>
    </source>
</evidence>
<dbReference type="PANTHER" id="PTHR11043">
    <property type="entry name" value="ZETA-COAT PROTEIN"/>
    <property type="match status" value="1"/>
</dbReference>
<dbReference type="STRING" id="425264.A0A3G2S7S5"/>